<dbReference type="InterPro" id="IPR027417">
    <property type="entry name" value="P-loop_NTPase"/>
</dbReference>
<dbReference type="EC" id="7.6.2.11" evidence="7"/>
<dbReference type="PROSITE" id="PS00211">
    <property type="entry name" value="ABC_TRANSPORTER_1"/>
    <property type="match status" value="1"/>
</dbReference>
<evidence type="ECO:0000313" key="10">
    <source>
        <dbReference type="Proteomes" id="UP000070612"/>
    </source>
</evidence>
<dbReference type="InterPro" id="IPR005893">
    <property type="entry name" value="PotA-like"/>
</dbReference>
<evidence type="ECO:0000256" key="2">
    <source>
        <dbReference type="ARBA" id="ARBA00022475"/>
    </source>
</evidence>
<evidence type="ECO:0000256" key="5">
    <source>
        <dbReference type="ARBA" id="ARBA00022967"/>
    </source>
</evidence>
<comment type="caution">
    <text evidence="9">The sequence shown here is derived from an EMBL/GenBank/DDBJ whole genome shotgun (WGS) entry which is preliminary data.</text>
</comment>
<dbReference type="InterPro" id="IPR017871">
    <property type="entry name" value="ABC_transporter-like_CS"/>
</dbReference>
<dbReference type="SMART" id="SM00382">
    <property type="entry name" value="AAA"/>
    <property type="match status" value="1"/>
</dbReference>
<keyword evidence="3 7" id="KW-0547">Nucleotide-binding</keyword>
<sequence length="357" mass="38397">MSTPAIRLSGITKSFGDATVVHPLDLEIGQHEFFSILGPSGCGKTTLMRMIAGFETPSAGEIELAGTSVTDVPTRKRDLNMVFQSYALFPHLTVAENVAFELRVKRVPKSEVVERVDAALKLVRLEALANRKPTQLSGGQRQRVALARAVVGRPAVILLDEPLGALDLQLRKEMQIELKKLQREVHTTFVYVTHDQEEALTMSDRIAVMSDGRILQIGSPTEIYEHPTSRFVASFIGSCNVIEAAKAGDNIVVPAVGPVPATTIGEVPDGAAVGLALRPERISIGATQPDADFAIRGALTESVYTGDEWRFGVRIAPEAHLVATVPSAQLTPELAAVEHGGTLWLSWRAADAKALAS</sequence>
<dbReference type="InterPro" id="IPR003439">
    <property type="entry name" value="ABC_transporter-like_ATP-bd"/>
</dbReference>
<dbReference type="CDD" id="cd03300">
    <property type="entry name" value="ABC_PotA_N"/>
    <property type="match status" value="1"/>
</dbReference>
<dbReference type="GO" id="GO:0015594">
    <property type="term" value="F:ABC-type putrescine transporter activity"/>
    <property type="evidence" value="ECO:0007669"/>
    <property type="project" value="InterPro"/>
</dbReference>
<comment type="similarity">
    <text evidence="7">Belongs to the ABC transporter superfamily. Spermidine/putrescine importer (TC 3.A.1.11.1) family.</text>
</comment>
<dbReference type="Pfam" id="PF08402">
    <property type="entry name" value="TOBE_2"/>
    <property type="match status" value="1"/>
</dbReference>
<dbReference type="EMBL" id="LGTW01000001">
    <property type="protein sequence ID" value="KWX25907.1"/>
    <property type="molecule type" value="Genomic_DNA"/>
</dbReference>
<dbReference type="GO" id="GO:0016887">
    <property type="term" value="F:ATP hydrolysis activity"/>
    <property type="evidence" value="ECO:0007669"/>
    <property type="project" value="InterPro"/>
</dbReference>
<evidence type="ECO:0000313" key="9">
    <source>
        <dbReference type="EMBL" id="KWX25907.1"/>
    </source>
</evidence>
<dbReference type="SUPFAM" id="SSF50331">
    <property type="entry name" value="MOP-like"/>
    <property type="match status" value="1"/>
</dbReference>
<dbReference type="Gene3D" id="3.40.50.300">
    <property type="entry name" value="P-loop containing nucleotide triphosphate hydrolases"/>
    <property type="match status" value="1"/>
</dbReference>
<comment type="subunit">
    <text evidence="7">The complex is composed of two ATP-binding proteins (PotA), two transmembrane proteins (PotB and PotC) and a solute-binding protein (PotD).</text>
</comment>
<proteinExistence type="inferred from homology"/>
<evidence type="ECO:0000256" key="4">
    <source>
        <dbReference type="ARBA" id="ARBA00022840"/>
    </source>
</evidence>
<dbReference type="PATRIC" id="fig|59750.3.peg.214"/>
<dbReference type="GO" id="GO:0043190">
    <property type="term" value="C:ATP-binding cassette (ABC) transporter complex"/>
    <property type="evidence" value="ECO:0007669"/>
    <property type="project" value="InterPro"/>
</dbReference>
<dbReference type="RefSeq" id="WP_067842561.1">
    <property type="nucleotide sequence ID" value="NZ_LGTW01000001.1"/>
</dbReference>
<gene>
    <name evidence="7" type="primary">potA</name>
    <name evidence="9" type="ORF">AFM11_01045</name>
</gene>
<organism evidence="9 10">
    <name type="scientific">Mycolicibacterium wolinskyi</name>
    <dbReference type="NCBI Taxonomy" id="59750"/>
    <lineage>
        <taxon>Bacteria</taxon>
        <taxon>Bacillati</taxon>
        <taxon>Actinomycetota</taxon>
        <taxon>Actinomycetes</taxon>
        <taxon>Mycobacteriales</taxon>
        <taxon>Mycobacteriaceae</taxon>
        <taxon>Mycolicibacterium</taxon>
    </lineage>
</organism>
<dbReference type="InterPro" id="IPR003593">
    <property type="entry name" value="AAA+_ATPase"/>
</dbReference>
<dbReference type="NCBIfam" id="TIGR01187">
    <property type="entry name" value="potA"/>
    <property type="match status" value="1"/>
</dbReference>
<dbReference type="AlphaFoldDB" id="A0A132PUQ9"/>
<evidence type="ECO:0000256" key="7">
    <source>
        <dbReference type="RuleBase" id="RU364083"/>
    </source>
</evidence>
<feature type="domain" description="ABC transporter" evidence="8">
    <location>
        <begin position="6"/>
        <end position="236"/>
    </location>
</feature>
<evidence type="ECO:0000259" key="8">
    <source>
        <dbReference type="PROSITE" id="PS50893"/>
    </source>
</evidence>
<dbReference type="GO" id="GO:0005524">
    <property type="term" value="F:ATP binding"/>
    <property type="evidence" value="ECO:0007669"/>
    <property type="project" value="UniProtKB-KW"/>
</dbReference>
<keyword evidence="6 7" id="KW-0472">Membrane</keyword>
<evidence type="ECO:0000256" key="6">
    <source>
        <dbReference type="ARBA" id="ARBA00023136"/>
    </source>
</evidence>
<dbReference type="Pfam" id="PF00005">
    <property type="entry name" value="ABC_tran"/>
    <property type="match status" value="1"/>
</dbReference>
<comment type="function">
    <text evidence="7">Part of the ABC transporter complex PotABCD involved in spermidine/putrescine import. Responsible for energy coupling to the transport system.</text>
</comment>
<dbReference type="PANTHER" id="PTHR42781">
    <property type="entry name" value="SPERMIDINE/PUTRESCINE IMPORT ATP-BINDING PROTEIN POTA"/>
    <property type="match status" value="1"/>
</dbReference>
<dbReference type="InterPro" id="IPR017879">
    <property type="entry name" value="PotA_ATP-bd"/>
</dbReference>
<evidence type="ECO:0000256" key="3">
    <source>
        <dbReference type="ARBA" id="ARBA00022741"/>
    </source>
</evidence>
<dbReference type="Proteomes" id="UP000070612">
    <property type="component" value="Unassembled WGS sequence"/>
</dbReference>
<evidence type="ECO:0000256" key="1">
    <source>
        <dbReference type="ARBA" id="ARBA00022448"/>
    </source>
</evidence>
<name>A0A132PUQ9_9MYCO</name>
<dbReference type="PANTHER" id="PTHR42781:SF4">
    <property type="entry name" value="SPERMIDINE_PUTRESCINE IMPORT ATP-BINDING PROTEIN POTA"/>
    <property type="match status" value="1"/>
</dbReference>
<keyword evidence="5 7" id="KW-1278">Translocase</keyword>
<dbReference type="FunFam" id="3.40.50.300:FF:000133">
    <property type="entry name" value="Spermidine/putrescine import ATP-binding protein PotA"/>
    <property type="match status" value="1"/>
</dbReference>
<keyword evidence="1 7" id="KW-0813">Transport</keyword>
<dbReference type="STRING" id="59750.AWC31_34075"/>
<dbReference type="InterPro" id="IPR013611">
    <property type="entry name" value="Transp-assoc_OB_typ2"/>
</dbReference>
<dbReference type="SUPFAM" id="SSF52540">
    <property type="entry name" value="P-loop containing nucleoside triphosphate hydrolases"/>
    <property type="match status" value="1"/>
</dbReference>
<dbReference type="InterPro" id="IPR050093">
    <property type="entry name" value="ABC_SmlMolc_Importer"/>
</dbReference>
<keyword evidence="10" id="KW-1185">Reference proteome</keyword>
<keyword evidence="2 7" id="KW-1003">Cell membrane</keyword>
<dbReference type="Gene3D" id="2.40.50.100">
    <property type="match status" value="1"/>
</dbReference>
<dbReference type="PROSITE" id="PS50893">
    <property type="entry name" value="ABC_TRANSPORTER_2"/>
    <property type="match status" value="1"/>
</dbReference>
<comment type="catalytic activity">
    <reaction evidence="7">
        <text>ATP + H2O + polyamine-[polyamine-binding protein]Side 1 = ADP + phosphate + polyamineSide 2 + [polyamine-binding protein]Side 1.</text>
        <dbReference type="EC" id="7.6.2.11"/>
    </reaction>
</comment>
<dbReference type="InterPro" id="IPR008995">
    <property type="entry name" value="Mo/tungstate-bd_C_term_dom"/>
</dbReference>
<keyword evidence="4 7" id="KW-0067">ATP-binding</keyword>
<accession>A0A132PUQ9</accession>
<protein>
    <recommendedName>
        <fullName evidence="7">Spermidine/putrescine import ATP-binding protein PotA</fullName>
        <ecNumber evidence="7">7.6.2.11</ecNumber>
    </recommendedName>
</protein>
<reference evidence="9 10" key="1">
    <citation type="submission" date="2015-07" db="EMBL/GenBank/DDBJ databases">
        <title>A draft genome sequence of Mycobacterium wolinskyi.</title>
        <authorList>
            <person name="de Man T.J."/>
            <person name="Perry K.A."/>
            <person name="Coulliette A.D."/>
            <person name="Jensen B."/>
            <person name="Toney N.C."/>
            <person name="Limbago B.M."/>
            <person name="Noble-Wang J."/>
        </authorList>
    </citation>
    <scope>NUCLEOTIDE SEQUENCE [LARGE SCALE GENOMIC DNA]</scope>
    <source>
        <strain evidence="9 10">CDC_01</strain>
    </source>
</reference>